<feature type="region of interest" description="Disordered" evidence="1">
    <location>
        <begin position="21"/>
        <end position="104"/>
    </location>
</feature>
<feature type="compositionally biased region" description="Basic and acidic residues" evidence="1">
    <location>
        <begin position="24"/>
        <end position="35"/>
    </location>
</feature>
<feature type="compositionally biased region" description="Polar residues" evidence="1">
    <location>
        <begin position="227"/>
        <end position="240"/>
    </location>
</feature>
<comment type="caution">
    <text evidence="2">The sequence shown here is derived from an EMBL/GenBank/DDBJ whole genome shotgun (WGS) entry which is preliminary data.</text>
</comment>
<feature type="compositionally biased region" description="Low complexity" evidence="1">
    <location>
        <begin position="293"/>
        <end position="302"/>
    </location>
</feature>
<reference evidence="2 3" key="1">
    <citation type="journal article" date="2023" name="bioRxiv">
        <title>High-quality genome assemblies of four members of thePodospora anserinaspecies complex.</title>
        <authorList>
            <person name="Ament-Velasquez S.L."/>
            <person name="Vogan A.A."/>
            <person name="Wallerman O."/>
            <person name="Hartmann F."/>
            <person name="Gautier V."/>
            <person name="Silar P."/>
            <person name="Giraud T."/>
            <person name="Johannesson H."/>
        </authorList>
    </citation>
    <scope>NUCLEOTIDE SEQUENCE [LARGE SCALE GENOMIC DNA]</scope>
    <source>
        <strain evidence="2 3">CBS 124.78</strain>
    </source>
</reference>
<proteinExistence type="predicted"/>
<organism evidence="2 3">
    <name type="scientific">Podospora pseudoanserina</name>
    <dbReference type="NCBI Taxonomy" id="2609844"/>
    <lineage>
        <taxon>Eukaryota</taxon>
        <taxon>Fungi</taxon>
        <taxon>Dikarya</taxon>
        <taxon>Ascomycota</taxon>
        <taxon>Pezizomycotina</taxon>
        <taxon>Sordariomycetes</taxon>
        <taxon>Sordariomycetidae</taxon>
        <taxon>Sordariales</taxon>
        <taxon>Podosporaceae</taxon>
        <taxon>Podospora</taxon>
    </lineage>
</organism>
<dbReference type="RefSeq" id="XP_062799211.1">
    <property type="nucleotide sequence ID" value="XM_062940796.1"/>
</dbReference>
<protein>
    <submittedName>
        <fullName evidence="2">Uncharacterized protein</fullName>
    </submittedName>
</protein>
<feature type="compositionally biased region" description="Basic and acidic residues" evidence="1">
    <location>
        <begin position="263"/>
        <end position="280"/>
    </location>
</feature>
<evidence type="ECO:0000256" key="1">
    <source>
        <dbReference type="SAM" id="MobiDB-lite"/>
    </source>
</evidence>
<evidence type="ECO:0000313" key="2">
    <source>
        <dbReference type="EMBL" id="KAK4675741.1"/>
    </source>
</evidence>
<evidence type="ECO:0000313" key="3">
    <source>
        <dbReference type="Proteomes" id="UP001323617"/>
    </source>
</evidence>
<feature type="region of interest" description="Disordered" evidence="1">
    <location>
        <begin position="216"/>
        <end position="302"/>
    </location>
</feature>
<accession>A0ABR0I777</accession>
<keyword evidence="3" id="KW-1185">Reference proteome</keyword>
<name>A0ABR0I777_9PEZI</name>
<sequence>MNMPPDRRYGASSSISILETILETDAHQEEQDRELAAPPYNLVSPPHPRRSAISALRPGEPTYTSIVSNSKKDESKHGLGYDRERSRFAPSPLTFPPTPKKEPTSKIFPLNKHVPWAPPTRFWLPGQKTRWHKPPLGKLMTPGQYRAWERTKTGPRCQTYMMYLMAFKRNVKGLVPAPYRRLEDGSEVPVEYWGMVVNHGHVEEDGGVEIITGSKADHEAADARAVQGSSKVASPTQNGHAETPGSERMILISGGSYSLTKDVNSKKRDHSDSSGDERANRSKRRLVGGGMKRGMVGRARMV</sequence>
<dbReference type="Proteomes" id="UP001323617">
    <property type="component" value="Unassembled WGS sequence"/>
</dbReference>
<dbReference type="EMBL" id="JAFFHC010000005">
    <property type="protein sequence ID" value="KAK4675741.1"/>
    <property type="molecule type" value="Genomic_DNA"/>
</dbReference>
<gene>
    <name evidence="2" type="ORF">QC764_0081240</name>
</gene>
<dbReference type="GeneID" id="87961492"/>
<feature type="compositionally biased region" description="Basic and acidic residues" evidence="1">
    <location>
        <begin position="70"/>
        <end position="87"/>
    </location>
</feature>